<dbReference type="Proteomes" id="UP001172386">
    <property type="component" value="Unassembled WGS sequence"/>
</dbReference>
<accession>A0ACC3AI71</accession>
<organism evidence="1 2">
    <name type="scientific">Neophaeococcomyces mojaviensis</name>
    <dbReference type="NCBI Taxonomy" id="3383035"/>
    <lineage>
        <taxon>Eukaryota</taxon>
        <taxon>Fungi</taxon>
        <taxon>Dikarya</taxon>
        <taxon>Ascomycota</taxon>
        <taxon>Pezizomycotina</taxon>
        <taxon>Eurotiomycetes</taxon>
        <taxon>Chaetothyriomycetidae</taxon>
        <taxon>Chaetothyriales</taxon>
        <taxon>Chaetothyriales incertae sedis</taxon>
        <taxon>Neophaeococcomyces</taxon>
    </lineage>
</organism>
<evidence type="ECO:0000313" key="2">
    <source>
        <dbReference type="Proteomes" id="UP001172386"/>
    </source>
</evidence>
<proteinExistence type="predicted"/>
<reference evidence="1" key="1">
    <citation type="submission" date="2022-10" db="EMBL/GenBank/DDBJ databases">
        <title>Culturing micro-colonial fungi from biological soil crusts in the Mojave desert and describing Neophaeococcomyces mojavensis, and introducing the new genera and species Taxawa tesnikishii.</title>
        <authorList>
            <person name="Kurbessoian T."/>
            <person name="Stajich J.E."/>
        </authorList>
    </citation>
    <scope>NUCLEOTIDE SEQUENCE</scope>
    <source>
        <strain evidence="1">JES_112</strain>
    </source>
</reference>
<keyword evidence="2" id="KW-1185">Reference proteome</keyword>
<evidence type="ECO:0000313" key="1">
    <source>
        <dbReference type="EMBL" id="KAJ9662760.1"/>
    </source>
</evidence>
<name>A0ACC3AI71_9EURO</name>
<gene>
    <name evidence="1" type="ORF">H2198_001209</name>
</gene>
<sequence>MPRKSTASVAATDANGDVSMVSSAHSEAPTASSPKQLQKEQPQERQFKKKTEGDVTTIDDLLLPRTLINRIARGVLPANTSIQKDAILALSKSATVFISHLAAEANEMTDRKTIQSADVIKALAEIEMAQVMGLGVLGKDGKRGGRVEREVEVWEGNVRGKRRGYRDKVKARESVGGADTTVGSVDIDGEGEGEDEVHENKRRKRDSEEEPTRETDKDMSMALETAGDITNGTNKLKLNAGRRSSGDRANDDEDAEDVEDSADEDEEDQQDEEEEEDQEETRDVEDSVDVEETSRRTNGTLAPDGRIEVGGSDDDDESD</sequence>
<dbReference type="EMBL" id="JAPDRQ010000013">
    <property type="protein sequence ID" value="KAJ9662760.1"/>
    <property type="molecule type" value="Genomic_DNA"/>
</dbReference>
<protein>
    <submittedName>
        <fullName evidence="1">Uncharacterized protein</fullName>
    </submittedName>
</protein>
<comment type="caution">
    <text evidence="1">The sequence shown here is derived from an EMBL/GenBank/DDBJ whole genome shotgun (WGS) entry which is preliminary data.</text>
</comment>